<dbReference type="EMBL" id="AOMF01000170">
    <property type="protein sequence ID" value="EMA50467.1"/>
    <property type="molecule type" value="Genomic_DNA"/>
</dbReference>
<dbReference type="STRING" id="1227457.C451_16600"/>
<name>M0MXK9_9EURY</name>
<keyword evidence="2" id="KW-1185">Reference proteome</keyword>
<comment type="caution">
    <text evidence="1">The sequence shown here is derived from an EMBL/GenBank/DDBJ whole genome shotgun (WGS) entry which is preliminary data.</text>
</comment>
<dbReference type="InterPro" id="IPR040442">
    <property type="entry name" value="Pyrv_kinase-like_dom_sf"/>
</dbReference>
<feature type="non-terminal residue" evidence="1">
    <location>
        <position position="39"/>
    </location>
</feature>
<proteinExistence type="predicted"/>
<gene>
    <name evidence="1" type="ORF">C451_16600</name>
</gene>
<dbReference type="eggNOG" id="arCOG00760">
    <property type="taxonomic scope" value="Archaea"/>
</dbReference>
<dbReference type="Gene3D" id="3.20.20.60">
    <property type="entry name" value="Phosphoenolpyruvate-binding domains"/>
    <property type="match status" value="1"/>
</dbReference>
<reference evidence="1 2" key="1">
    <citation type="journal article" date="2014" name="PLoS Genet.">
        <title>Phylogenetically driven sequencing of extremely halophilic archaea reveals strategies for static and dynamic osmo-response.</title>
        <authorList>
            <person name="Becker E.A."/>
            <person name="Seitzer P.M."/>
            <person name="Tritt A."/>
            <person name="Larsen D."/>
            <person name="Krusor M."/>
            <person name="Yao A.I."/>
            <person name="Wu D."/>
            <person name="Madern D."/>
            <person name="Eisen J.A."/>
            <person name="Darling A.E."/>
            <person name="Facciotti M.T."/>
        </authorList>
    </citation>
    <scope>NUCLEOTIDE SEQUENCE [LARGE SCALE GENOMIC DNA]</scope>
    <source>
        <strain evidence="1 2">JCM 13552</strain>
    </source>
</reference>
<dbReference type="AlphaFoldDB" id="M0MXK9"/>
<accession>M0MXK9</accession>
<dbReference type="Proteomes" id="UP000011680">
    <property type="component" value="Unassembled WGS sequence"/>
</dbReference>
<evidence type="ECO:0000313" key="1">
    <source>
        <dbReference type="EMBL" id="EMA50467.1"/>
    </source>
</evidence>
<organism evidence="1 2">
    <name type="scientific">Halococcus thailandensis JCM 13552</name>
    <dbReference type="NCBI Taxonomy" id="1227457"/>
    <lineage>
        <taxon>Archaea</taxon>
        <taxon>Methanobacteriati</taxon>
        <taxon>Methanobacteriota</taxon>
        <taxon>Stenosarchaea group</taxon>
        <taxon>Halobacteria</taxon>
        <taxon>Halobacteriales</taxon>
        <taxon>Halococcaceae</taxon>
        <taxon>Halococcus</taxon>
    </lineage>
</organism>
<protein>
    <submittedName>
        <fullName evidence="1">HpcH/HpaI aldolase</fullName>
    </submittedName>
</protein>
<evidence type="ECO:0000313" key="2">
    <source>
        <dbReference type="Proteomes" id="UP000011680"/>
    </source>
</evidence>
<sequence length="39" mass="4623">MKEKEHDKRLHERKFVRTFFTSPTAVEGEEDSAKMIRSA</sequence>